<evidence type="ECO:0000313" key="2">
    <source>
        <dbReference type="EMBL" id="NIJ66013.1"/>
    </source>
</evidence>
<reference evidence="2 3" key="1">
    <citation type="submission" date="2020-03" db="EMBL/GenBank/DDBJ databases">
        <title>Genomic Encyclopedia of Type Strains, Phase IV (KMG-IV): sequencing the most valuable type-strain genomes for metagenomic binning, comparative biology and taxonomic classification.</title>
        <authorList>
            <person name="Goeker M."/>
        </authorList>
    </citation>
    <scope>NUCLEOTIDE SEQUENCE [LARGE SCALE GENOMIC DNA]</scope>
    <source>
        <strain evidence="2 3">DSM 4733</strain>
    </source>
</reference>
<feature type="region of interest" description="Disordered" evidence="1">
    <location>
        <begin position="305"/>
        <end position="333"/>
    </location>
</feature>
<name>A0A7X5ZX05_9SPHN</name>
<dbReference type="Proteomes" id="UP000564677">
    <property type="component" value="Unassembled WGS sequence"/>
</dbReference>
<feature type="region of interest" description="Disordered" evidence="1">
    <location>
        <begin position="71"/>
        <end position="90"/>
    </location>
</feature>
<protein>
    <submittedName>
        <fullName evidence="2">Uncharacterized protein</fullName>
    </submittedName>
</protein>
<sequence length="448" mass="47543">MNAPAQIAAPGPVAPAEGTPRPEVRAKVREMLAATPSFHQLPPDTQMQVARDTALIADALVGKAEAGAQSVTAQPMAQGPTGQEQWESDKQAVDDIGKEQFSAGSLMAGAQAAGEFMRQVNFVEFVSGLIDGVFNSIITSNIQQMEAYSKMVSDVSKSLNQFRDDNTTSNDGKDQLCEQFPDLFDIGADSFSGGAPQLRVKDGADLDAGLSNVRDALGSYADKEIDSIDVTDPEVQETLIKAARGQIATSRQQLLATMVMMGLSRIVVTNGKIQAKILYDFNASSQRTLSRTAMARDYARDASGNLAVTTDGEGESERSGKSKGDYNNSYESGKSTYTGNYDSDYYTKGKYKYSQKPVMTAQAVASDQSVDQITAKASLAGTVDVNFKSDYLPLEKMATPEMIAAIQMRSKPVDHNKPQYTPGPAPAAAAPAPAPAPAPASAPAPARA</sequence>
<dbReference type="EMBL" id="JAASQV010000002">
    <property type="protein sequence ID" value="NIJ66013.1"/>
    <property type="molecule type" value="Genomic_DNA"/>
</dbReference>
<dbReference type="AlphaFoldDB" id="A0A7X5ZX05"/>
<accession>A0A7X5ZX05</accession>
<feature type="compositionally biased region" description="Pro residues" evidence="1">
    <location>
        <begin position="432"/>
        <end position="442"/>
    </location>
</feature>
<evidence type="ECO:0000313" key="3">
    <source>
        <dbReference type="Proteomes" id="UP000564677"/>
    </source>
</evidence>
<feature type="region of interest" description="Disordered" evidence="1">
    <location>
        <begin position="1"/>
        <end position="21"/>
    </location>
</feature>
<feature type="region of interest" description="Disordered" evidence="1">
    <location>
        <begin position="411"/>
        <end position="448"/>
    </location>
</feature>
<gene>
    <name evidence="2" type="ORF">FHR20_002975</name>
</gene>
<proteinExistence type="predicted"/>
<comment type="caution">
    <text evidence="2">The sequence shown here is derived from an EMBL/GenBank/DDBJ whole genome shotgun (WGS) entry which is preliminary data.</text>
</comment>
<evidence type="ECO:0000256" key="1">
    <source>
        <dbReference type="SAM" id="MobiDB-lite"/>
    </source>
</evidence>
<feature type="compositionally biased region" description="Polar residues" evidence="1">
    <location>
        <begin position="71"/>
        <end position="85"/>
    </location>
</feature>
<keyword evidence="3" id="KW-1185">Reference proteome</keyword>
<feature type="compositionally biased region" description="Basic and acidic residues" evidence="1">
    <location>
        <begin position="315"/>
        <end position="324"/>
    </location>
</feature>
<organism evidence="2 3">
    <name type="scientific">Sphingomonas leidyi</name>
    <dbReference type="NCBI Taxonomy" id="68569"/>
    <lineage>
        <taxon>Bacteria</taxon>
        <taxon>Pseudomonadati</taxon>
        <taxon>Pseudomonadota</taxon>
        <taxon>Alphaproteobacteria</taxon>
        <taxon>Sphingomonadales</taxon>
        <taxon>Sphingomonadaceae</taxon>
        <taxon>Sphingomonas</taxon>
    </lineage>
</organism>
<dbReference type="RefSeq" id="WP_167300307.1">
    <property type="nucleotide sequence ID" value="NZ_JAASQV010000002.1"/>
</dbReference>